<proteinExistence type="predicted"/>
<reference evidence="2" key="1">
    <citation type="submission" date="2016-11" db="UniProtKB">
        <authorList>
            <consortium name="WormBaseParasite"/>
        </authorList>
    </citation>
    <scope>IDENTIFICATION</scope>
    <source>
        <strain evidence="2">KR3021</strain>
    </source>
</reference>
<sequence length="213" mass="24157">MNLSIKKPFSIESLVSKVQQPSSPEQKSPSNTPASPFLPNISKTNPLPQTMSYFDVLLPHVQMACSNPLLFASGNNNNNLSEPANINALQQRMWGQHWLEFIQHSMNSNSAGNDMVPGLFLHPLKKTKRHRTAFTPSQLCELEKAFQKSHYIIGNERKQLARQLSLSETQVKIFMQNRRTKEKRMSSGTCYKGNESSLSAHEDELEDKEDIED</sequence>
<accession>A0AC35TSX5</accession>
<evidence type="ECO:0000313" key="1">
    <source>
        <dbReference type="Proteomes" id="UP000095286"/>
    </source>
</evidence>
<evidence type="ECO:0000313" key="2">
    <source>
        <dbReference type="WBParaSite" id="RSKR_0000378800.1"/>
    </source>
</evidence>
<organism evidence="1 2">
    <name type="scientific">Rhabditophanes sp. KR3021</name>
    <dbReference type="NCBI Taxonomy" id="114890"/>
    <lineage>
        <taxon>Eukaryota</taxon>
        <taxon>Metazoa</taxon>
        <taxon>Ecdysozoa</taxon>
        <taxon>Nematoda</taxon>
        <taxon>Chromadorea</taxon>
        <taxon>Rhabditida</taxon>
        <taxon>Tylenchina</taxon>
        <taxon>Panagrolaimomorpha</taxon>
        <taxon>Strongyloidoidea</taxon>
        <taxon>Alloionematidae</taxon>
        <taxon>Rhabditophanes</taxon>
    </lineage>
</organism>
<dbReference type="WBParaSite" id="RSKR_0000378800.1">
    <property type="protein sequence ID" value="RSKR_0000378800.1"/>
    <property type="gene ID" value="RSKR_0000378800"/>
</dbReference>
<name>A0AC35TSX5_9BILA</name>
<protein>
    <submittedName>
        <fullName evidence="2">Homeobox domain-containing protein</fullName>
    </submittedName>
</protein>
<dbReference type="Proteomes" id="UP000095286">
    <property type="component" value="Unplaced"/>
</dbReference>